<dbReference type="InterPro" id="IPR016161">
    <property type="entry name" value="Ald_DH/histidinol_DH"/>
</dbReference>
<dbReference type="CDD" id="cd07103">
    <property type="entry name" value="ALDH_F5_SSADH_GabD"/>
    <property type="match status" value="1"/>
</dbReference>
<name>A0ABU2HXQ6_9RHOB</name>
<dbReference type="InterPro" id="IPR050740">
    <property type="entry name" value="Aldehyde_DH_Superfamily"/>
</dbReference>
<comment type="caution">
    <text evidence="4">The sequence shown here is derived from an EMBL/GenBank/DDBJ whole genome shotgun (WGS) entry which is preliminary data.</text>
</comment>
<comment type="similarity">
    <text evidence="1">Belongs to the aldehyde dehydrogenase family.</text>
</comment>
<evidence type="ECO:0000256" key="1">
    <source>
        <dbReference type="ARBA" id="ARBA00009986"/>
    </source>
</evidence>
<dbReference type="InterPro" id="IPR016162">
    <property type="entry name" value="Ald_DH_N"/>
</dbReference>
<evidence type="ECO:0000313" key="5">
    <source>
        <dbReference type="Proteomes" id="UP001269144"/>
    </source>
</evidence>
<gene>
    <name evidence="4" type="ORF">RGQ15_19860</name>
</gene>
<dbReference type="Proteomes" id="UP001269144">
    <property type="component" value="Unassembled WGS sequence"/>
</dbReference>
<accession>A0ABU2HXQ6</accession>
<dbReference type="GO" id="GO:0016491">
    <property type="term" value="F:oxidoreductase activity"/>
    <property type="evidence" value="ECO:0007669"/>
    <property type="project" value="UniProtKB-KW"/>
</dbReference>
<dbReference type="Gene3D" id="3.40.309.10">
    <property type="entry name" value="Aldehyde Dehydrogenase, Chain A, domain 2"/>
    <property type="match status" value="1"/>
</dbReference>
<dbReference type="InterPro" id="IPR016163">
    <property type="entry name" value="Ald_DH_C"/>
</dbReference>
<reference evidence="5" key="1">
    <citation type="submission" date="2023-07" db="EMBL/GenBank/DDBJ databases">
        <title>Paracoccus sp. MBLB3053 whole genome sequence.</title>
        <authorList>
            <person name="Hwang C.Y."/>
            <person name="Cho E.-S."/>
            <person name="Seo M.-J."/>
        </authorList>
    </citation>
    <scope>NUCLEOTIDE SEQUENCE [LARGE SCALE GENOMIC DNA]</scope>
    <source>
        <strain evidence="5">MBLB3053</strain>
    </source>
</reference>
<dbReference type="RefSeq" id="WP_311162560.1">
    <property type="nucleotide sequence ID" value="NZ_JAVQLW010000004.1"/>
</dbReference>
<dbReference type="SUPFAM" id="SSF53720">
    <property type="entry name" value="ALDH-like"/>
    <property type="match status" value="1"/>
</dbReference>
<dbReference type="EC" id="1.2.1.-" evidence="4"/>
<keyword evidence="2 4" id="KW-0560">Oxidoreductase</keyword>
<organism evidence="4 5">
    <name type="scientific">Paracoccus aurantius</name>
    <dbReference type="NCBI Taxonomy" id="3073814"/>
    <lineage>
        <taxon>Bacteria</taxon>
        <taxon>Pseudomonadati</taxon>
        <taxon>Pseudomonadota</taxon>
        <taxon>Alphaproteobacteria</taxon>
        <taxon>Rhodobacterales</taxon>
        <taxon>Paracoccaceae</taxon>
        <taxon>Paracoccus</taxon>
    </lineage>
</organism>
<dbReference type="Pfam" id="PF00171">
    <property type="entry name" value="Aldedh"/>
    <property type="match status" value="1"/>
</dbReference>
<dbReference type="EMBL" id="JAVQLW010000004">
    <property type="protein sequence ID" value="MDS9469818.1"/>
    <property type="molecule type" value="Genomic_DNA"/>
</dbReference>
<dbReference type="Gene3D" id="3.40.605.10">
    <property type="entry name" value="Aldehyde Dehydrogenase, Chain A, domain 1"/>
    <property type="match status" value="1"/>
</dbReference>
<evidence type="ECO:0000313" key="4">
    <source>
        <dbReference type="EMBL" id="MDS9469818.1"/>
    </source>
</evidence>
<sequence>MSYPNPMMFIAGTWCAATDGASQPVLNPATEEVIGHVPLATESDLDRAVEASVRGFAIWRDVGVFDRYKIMRKAAELLRERAQRVARNLTIEQGKPLAEAMVETLACADVIDWFAEEARRNYGRVIPARAPNVHQQVIREPVGPVAAFTPWNFPLNQAVRKISAALAAGCSVVLKAPEETPASPMALVQAFVDAGVPAEVLNLVFGVPAMVSKHLIPHPDIRKISFTGSTAIGKELSALAGLHMKRSTMELGGHAPAIVFADADVDQAAKLLSFNKFRNAGQVCVSPTRFLIHENVMDQFLDRFEAAANALKLGDGLDEGVTMGPLAHARRLSAMEEMVADAREKGAEIRIGGARHGNKGYFFQPTIMTSVPEDARIMHEEPFGPLAPMIPFRDETALMDEVNRLPYGLAAYAFTAAAETRAMLARKVEAGMLTINHLGLALPEVPFGGIKDSGYGSEGGTEALDAYVNTKFVTQTA</sequence>
<dbReference type="InterPro" id="IPR015590">
    <property type="entry name" value="Aldehyde_DH_dom"/>
</dbReference>
<feature type="domain" description="Aldehyde dehydrogenase" evidence="3">
    <location>
        <begin position="15"/>
        <end position="473"/>
    </location>
</feature>
<keyword evidence="5" id="KW-1185">Reference proteome</keyword>
<proteinExistence type="inferred from homology"/>
<evidence type="ECO:0000256" key="2">
    <source>
        <dbReference type="ARBA" id="ARBA00023002"/>
    </source>
</evidence>
<protein>
    <submittedName>
        <fullName evidence="4">NAD-dependent succinate-semialdehyde dehydrogenase</fullName>
        <ecNumber evidence="4">1.2.1.-</ecNumber>
    </submittedName>
</protein>
<dbReference type="PANTHER" id="PTHR43353">
    <property type="entry name" value="SUCCINATE-SEMIALDEHYDE DEHYDROGENASE, MITOCHONDRIAL"/>
    <property type="match status" value="1"/>
</dbReference>
<evidence type="ECO:0000259" key="3">
    <source>
        <dbReference type="Pfam" id="PF00171"/>
    </source>
</evidence>
<dbReference type="PANTHER" id="PTHR43353:SF5">
    <property type="entry name" value="SUCCINATE-SEMIALDEHYDE DEHYDROGENASE, MITOCHONDRIAL"/>
    <property type="match status" value="1"/>
</dbReference>